<name>A0A8H8DCI4_9ASCO</name>
<dbReference type="InterPro" id="IPR035189">
    <property type="entry name" value="Std1/Mth1"/>
</dbReference>
<dbReference type="AlphaFoldDB" id="A0A8H8DCI4"/>
<dbReference type="RefSeq" id="XP_067550699.1">
    <property type="nucleotide sequence ID" value="XM_067695064.1"/>
</dbReference>
<dbReference type="OrthoDB" id="4088889at2759"/>
<organism evidence="2 3">
    <name type="scientific">Candida metapsilosis</name>
    <dbReference type="NCBI Taxonomy" id="273372"/>
    <lineage>
        <taxon>Eukaryota</taxon>
        <taxon>Fungi</taxon>
        <taxon>Dikarya</taxon>
        <taxon>Ascomycota</taxon>
        <taxon>Saccharomycotina</taxon>
        <taxon>Pichiomycetes</taxon>
        <taxon>Debaryomycetaceae</taxon>
        <taxon>Candida/Lodderomyces clade</taxon>
        <taxon>Candida</taxon>
    </lineage>
</organism>
<evidence type="ECO:0000313" key="2">
    <source>
        <dbReference type="EMBL" id="KAG5421583.1"/>
    </source>
</evidence>
<reference evidence="2 3" key="1">
    <citation type="submission" date="2020-12" db="EMBL/GenBank/DDBJ databases">
        <title>Effect of drift, selection, and recombination on the evolution of hybrid genomes in Candida yeast pathogens.</title>
        <authorList>
            <person name="Mixao V."/>
            <person name="Ksiezopolska E."/>
            <person name="Saus E."/>
            <person name="Boekhout T."/>
            <person name="Gacser A."/>
            <person name="Gabaldon T."/>
        </authorList>
    </citation>
    <scope>NUCLEOTIDE SEQUENCE [LARGE SCALE GENOMIC DNA]</scope>
    <source>
        <strain evidence="2 3">BP57</strain>
    </source>
</reference>
<evidence type="ECO:0000256" key="1">
    <source>
        <dbReference type="SAM" id="MobiDB-lite"/>
    </source>
</evidence>
<gene>
    <name evidence="2" type="ORF">I9W82_000674</name>
</gene>
<dbReference type="Pfam" id="PF17235">
    <property type="entry name" value="STD1"/>
    <property type="match status" value="1"/>
</dbReference>
<keyword evidence="3" id="KW-1185">Reference proteome</keyword>
<comment type="caution">
    <text evidence="2">The sequence shown here is derived from an EMBL/GenBank/DDBJ whole genome shotgun (WGS) entry which is preliminary data.</text>
</comment>
<sequence>MGLFNVFISLDSTSIPTFDPSIDSINLQVKSLLYLYKRLRINKLFHLVKNDELTYTDSSVIDDDPTFAKLDKTYNLAKFKEILHDDEYRVLVDFVKNKFRSMCFINDVPTNLSRPGSPTRNQSSSITNDDEFPPFLDYKDRRSKLFKFTLFPITQQHTIESIASILSGSNIYIEHKVPFLKKYNIAISAVTSVIGNQTSSAKFSITQIQKTKIIRNYLTLLATHVQVMRIYEEYTKLHPIVTTTSTSTTTSLNHSTSKLSLKESSSASPSSTSPTKPPISRSPTKLARRESQPKLRTKPSIPKLRLEELYNPVANPPQIQPGEKMLNGGSSGSSGSITLSEDVEGKEILRLDVYERCKRAVDDKIKSERKRRSMVKEGM</sequence>
<accession>A0A8H8DCI4</accession>
<evidence type="ECO:0000313" key="3">
    <source>
        <dbReference type="Proteomes" id="UP000669133"/>
    </source>
</evidence>
<feature type="region of interest" description="Disordered" evidence="1">
    <location>
        <begin position="244"/>
        <end position="339"/>
    </location>
</feature>
<proteinExistence type="predicted"/>
<dbReference type="GeneID" id="93649303"/>
<feature type="compositionally biased region" description="Low complexity" evidence="1">
    <location>
        <begin position="244"/>
        <end position="285"/>
    </location>
</feature>
<dbReference type="EMBL" id="JAEOAQ010000001">
    <property type="protein sequence ID" value="KAG5421583.1"/>
    <property type="molecule type" value="Genomic_DNA"/>
</dbReference>
<protein>
    <submittedName>
        <fullName evidence="2">Uncharacterized protein</fullName>
    </submittedName>
</protein>
<dbReference type="Proteomes" id="UP000669133">
    <property type="component" value="Unassembled WGS sequence"/>
</dbReference>